<name>A0A1G2G2P5_9BACT</name>
<dbReference type="STRING" id="1802114.A2719_04125"/>
<evidence type="ECO:0000313" key="2">
    <source>
        <dbReference type="Proteomes" id="UP000177480"/>
    </source>
</evidence>
<accession>A0A1G2G2P5</accession>
<organism evidence="1 2">
    <name type="scientific">Candidatus Ryanbacteria bacterium RIFCSPHIGHO2_01_FULL_45_22</name>
    <dbReference type="NCBI Taxonomy" id="1802114"/>
    <lineage>
        <taxon>Bacteria</taxon>
        <taxon>Candidatus Ryaniibacteriota</taxon>
    </lineage>
</organism>
<dbReference type="Proteomes" id="UP000177480">
    <property type="component" value="Unassembled WGS sequence"/>
</dbReference>
<dbReference type="EMBL" id="MHNK01000001">
    <property type="protein sequence ID" value="OGZ44574.1"/>
    <property type="molecule type" value="Genomic_DNA"/>
</dbReference>
<gene>
    <name evidence="1" type="ORF">A2719_04125</name>
</gene>
<proteinExistence type="predicted"/>
<sequence>MPSTSEFSILNSKFRQWNTLNYETPLKSLPTSLFQREEYWFPLYKKGRKGDFVIQSGIIKNYTHYKAFFML</sequence>
<reference evidence="1 2" key="1">
    <citation type="journal article" date="2016" name="Nat. Commun.">
        <title>Thousands of microbial genomes shed light on interconnected biogeochemical processes in an aquifer system.</title>
        <authorList>
            <person name="Anantharaman K."/>
            <person name="Brown C.T."/>
            <person name="Hug L.A."/>
            <person name="Sharon I."/>
            <person name="Castelle C.J."/>
            <person name="Probst A.J."/>
            <person name="Thomas B.C."/>
            <person name="Singh A."/>
            <person name="Wilkins M.J."/>
            <person name="Karaoz U."/>
            <person name="Brodie E.L."/>
            <person name="Williams K.H."/>
            <person name="Hubbard S.S."/>
            <person name="Banfield J.F."/>
        </authorList>
    </citation>
    <scope>NUCLEOTIDE SEQUENCE [LARGE SCALE GENOMIC DNA]</scope>
</reference>
<evidence type="ECO:0000313" key="1">
    <source>
        <dbReference type="EMBL" id="OGZ44574.1"/>
    </source>
</evidence>
<comment type="caution">
    <text evidence="1">The sequence shown here is derived from an EMBL/GenBank/DDBJ whole genome shotgun (WGS) entry which is preliminary data.</text>
</comment>
<dbReference type="AlphaFoldDB" id="A0A1G2G2P5"/>
<protein>
    <submittedName>
        <fullName evidence="1">Uncharacterized protein</fullName>
    </submittedName>
</protein>